<dbReference type="SUPFAM" id="SSF51569">
    <property type="entry name" value="Aldolase"/>
    <property type="match status" value="1"/>
</dbReference>
<dbReference type="Gene3D" id="3.20.20.70">
    <property type="entry name" value="Aldolase class I"/>
    <property type="match status" value="1"/>
</dbReference>
<dbReference type="Proteomes" id="UP000030764">
    <property type="component" value="Unassembled WGS sequence"/>
</dbReference>
<dbReference type="InterPro" id="IPR013785">
    <property type="entry name" value="Aldolase_TIM"/>
</dbReference>
<accession>A0A085NSW4</accession>
<keyword evidence="3" id="KW-1185">Reference proteome</keyword>
<evidence type="ECO:0000313" key="1">
    <source>
        <dbReference type="EMBL" id="KFD55082.1"/>
    </source>
</evidence>
<gene>
    <name evidence="1" type="ORF">M513_04000</name>
    <name evidence="2" type="ORF">M514_04000</name>
</gene>
<organism evidence="2">
    <name type="scientific">Trichuris suis</name>
    <name type="common">pig whipworm</name>
    <dbReference type="NCBI Taxonomy" id="68888"/>
    <lineage>
        <taxon>Eukaryota</taxon>
        <taxon>Metazoa</taxon>
        <taxon>Ecdysozoa</taxon>
        <taxon>Nematoda</taxon>
        <taxon>Enoplea</taxon>
        <taxon>Dorylaimia</taxon>
        <taxon>Trichinellida</taxon>
        <taxon>Trichuridae</taxon>
        <taxon>Trichuris</taxon>
    </lineage>
</organism>
<evidence type="ECO:0000313" key="3">
    <source>
        <dbReference type="Proteomes" id="UP000030764"/>
    </source>
</evidence>
<name>A0A085NSW4_9BILA</name>
<dbReference type="AlphaFoldDB" id="A0A085NSW4"/>
<sequence>MLEVPELLNNIVNEFMNEAKSNCVAMNYDDRRALLYLIVEVTELKRSPEKYTQNEDKEVQALMDLAISPLPNIRTDEKSAQEISCAAVFLPLGVAKKAVEYRDKKFFMLNRKLDIITELEEQTIITTAGVPFGTDEITVSIEDYHFEEANWRYVHNELSKFRRVISSCYKVRIVIPPGVCQNVYDLYRAVLVALMAGFDSIQITTNEMDDADLRDATIVLRAVRDYLFIFNRAAKVVMYNSNWTIQKAMLGYKLCEVVINNDAVPKDTIRLTGPNLLVSVLAALEEEPL</sequence>
<dbReference type="EMBL" id="KL363202">
    <property type="protein sequence ID" value="KFD55082.1"/>
    <property type="molecule type" value="Genomic_DNA"/>
</dbReference>
<reference evidence="2 3" key="1">
    <citation type="journal article" date="2014" name="Nat. Genet.">
        <title>Genome and transcriptome of the porcine whipworm Trichuris suis.</title>
        <authorList>
            <person name="Jex A.R."/>
            <person name="Nejsum P."/>
            <person name="Schwarz E.M."/>
            <person name="Hu L."/>
            <person name="Young N.D."/>
            <person name="Hall R.S."/>
            <person name="Korhonen P.K."/>
            <person name="Liao S."/>
            <person name="Thamsborg S."/>
            <person name="Xia J."/>
            <person name="Xu P."/>
            <person name="Wang S."/>
            <person name="Scheerlinck J.P."/>
            <person name="Hofmann A."/>
            <person name="Sternberg P.W."/>
            <person name="Wang J."/>
            <person name="Gasser R.B."/>
        </authorList>
    </citation>
    <scope>NUCLEOTIDE SEQUENCE [LARGE SCALE GENOMIC DNA]</scope>
    <source>
        <strain evidence="2">DCEP-RM93F</strain>
        <strain evidence="1">DCEP-RM93M</strain>
    </source>
</reference>
<protein>
    <submittedName>
        <fullName evidence="2">Uncharacterized protein</fullName>
    </submittedName>
</protein>
<evidence type="ECO:0000313" key="2">
    <source>
        <dbReference type="EMBL" id="KFD72560.1"/>
    </source>
</evidence>
<proteinExistence type="predicted"/>
<dbReference type="EMBL" id="KL367477">
    <property type="protein sequence ID" value="KFD72560.1"/>
    <property type="molecule type" value="Genomic_DNA"/>
</dbReference>
<dbReference type="Proteomes" id="UP000030758">
    <property type="component" value="Unassembled WGS sequence"/>
</dbReference>